<dbReference type="Proteomes" id="UP000245119">
    <property type="component" value="Linkage Group LG7"/>
</dbReference>
<feature type="signal peptide" evidence="2">
    <location>
        <begin position="1"/>
        <end position="19"/>
    </location>
</feature>
<evidence type="ECO:0000259" key="3">
    <source>
        <dbReference type="PROSITE" id="PS50222"/>
    </source>
</evidence>
<dbReference type="PROSITE" id="PS50222">
    <property type="entry name" value="EF_HAND_2"/>
    <property type="match status" value="1"/>
</dbReference>
<proteinExistence type="predicted"/>
<evidence type="ECO:0000313" key="5">
    <source>
        <dbReference type="Proteomes" id="UP000245119"/>
    </source>
</evidence>
<comment type="caution">
    <text evidence="4">The sequence shown here is derived from an EMBL/GenBank/DDBJ whole genome shotgun (WGS) entry which is preliminary data.</text>
</comment>
<dbReference type="GO" id="GO:0005509">
    <property type="term" value="F:calcium ion binding"/>
    <property type="evidence" value="ECO:0007669"/>
    <property type="project" value="InterPro"/>
</dbReference>
<dbReference type="SUPFAM" id="SSF47473">
    <property type="entry name" value="EF-hand"/>
    <property type="match status" value="1"/>
</dbReference>
<dbReference type="OMA" id="LEYMASP"/>
<keyword evidence="5" id="KW-1185">Reference proteome</keyword>
<keyword evidence="2" id="KW-0732">Signal</keyword>
<sequence length="135" mass="15054">MKILIFCFLLPAFLGASDSNSLFKALDLDGNGILQLNESMDFFTQMDTNDDGQVSLLEYMASPTVGLTPSGVQAAYNNYDKLDGNEDDVIDQSVIHFIYEMMDTNNDGEISPEEYEMNSVGIWKGFVDELQALKE</sequence>
<feature type="chain" id="PRO_5015620354" description="EF-hand domain-containing protein" evidence="2">
    <location>
        <begin position="20"/>
        <end position="135"/>
    </location>
</feature>
<dbReference type="InterPro" id="IPR018247">
    <property type="entry name" value="EF_Hand_1_Ca_BS"/>
</dbReference>
<accession>A0A2T7P325</accession>
<keyword evidence="1" id="KW-0106">Calcium</keyword>
<feature type="domain" description="EF-hand" evidence="3">
    <location>
        <begin position="34"/>
        <end position="69"/>
    </location>
</feature>
<evidence type="ECO:0000313" key="4">
    <source>
        <dbReference type="EMBL" id="PVD27832.1"/>
    </source>
</evidence>
<dbReference type="InterPro" id="IPR011992">
    <property type="entry name" value="EF-hand-dom_pair"/>
</dbReference>
<dbReference type="AlphaFoldDB" id="A0A2T7P325"/>
<reference evidence="4 5" key="1">
    <citation type="submission" date="2018-04" db="EMBL/GenBank/DDBJ databases">
        <title>The genome of golden apple snail Pomacea canaliculata provides insight into stress tolerance and invasive adaptation.</title>
        <authorList>
            <person name="Liu C."/>
            <person name="Liu B."/>
            <person name="Ren Y."/>
            <person name="Zhang Y."/>
            <person name="Wang H."/>
            <person name="Li S."/>
            <person name="Jiang F."/>
            <person name="Yin L."/>
            <person name="Zhang G."/>
            <person name="Qian W."/>
            <person name="Fan W."/>
        </authorList>
    </citation>
    <scope>NUCLEOTIDE SEQUENCE [LARGE SCALE GENOMIC DNA]</scope>
    <source>
        <strain evidence="4">SZHN2017</strain>
        <tissue evidence="4">Muscle</tissue>
    </source>
</reference>
<dbReference type="EMBL" id="PZQS01000007">
    <property type="protein sequence ID" value="PVD27832.1"/>
    <property type="molecule type" value="Genomic_DNA"/>
</dbReference>
<dbReference type="Pfam" id="PF13202">
    <property type="entry name" value="EF-hand_5"/>
    <property type="match status" value="1"/>
</dbReference>
<evidence type="ECO:0000256" key="2">
    <source>
        <dbReference type="SAM" id="SignalP"/>
    </source>
</evidence>
<name>A0A2T7P325_POMCA</name>
<organism evidence="4 5">
    <name type="scientific">Pomacea canaliculata</name>
    <name type="common">Golden apple snail</name>
    <dbReference type="NCBI Taxonomy" id="400727"/>
    <lineage>
        <taxon>Eukaryota</taxon>
        <taxon>Metazoa</taxon>
        <taxon>Spiralia</taxon>
        <taxon>Lophotrochozoa</taxon>
        <taxon>Mollusca</taxon>
        <taxon>Gastropoda</taxon>
        <taxon>Caenogastropoda</taxon>
        <taxon>Architaenioglossa</taxon>
        <taxon>Ampullarioidea</taxon>
        <taxon>Ampullariidae</taxon>
        <taxon>Pomacea</taxon>
    </lineage>
</organism>
<evidence type="ECO:0000256" key="1">
    <source>
        <dbReference type="ARBA" id="ARBA00022837"/>
    </source>
</evidence>
<dbReference type="Gene3D" id="1.10.238.10">
    <property type="entry name" value="EF-hand"/>
    <property type="match status" value="1"/>
</dbReference>
<dbReference type="OrthoDB" id="26525at2759"/>
<dbReference type="InterPro" id="IPR002048">
    <property type="entry name" value="EF_hand_dom"/>
</dbReference>
<protein>
    <recommendedName>
        <fullName evidence="3">EF-hand domain-containing protein</fullName>
    </recommendedName>
</protein>
<gene>
    <name evidence="4" type="ORF">C0Q70_13007</name>
</gene>
<dbReference type="PROSITE" id="PS00018">
    <property type="entry name" value="EF_HAND_1"/>
    <property type="match status" value="2"/>
</dbReference>
<dbReference type="Pfam" id="PF13833">
    <property type="entry name" value="EF-hand_8"/>
    <property type="match status" value="1"/>
</dbReference>